<feature type="domain" description="Calcineurin-like phosphoesterase" evidence="5">
    <location>
        <begin position="144"/>
        <end position="384"/>
    </location>
</feature>
<dbReference type="InterPro" id="IPR051558">
    <property type="entry name" value="Metallophosphoesterase_PAP"/>
</dbReference>
<dbReference type="PANTHER" id="PTHR10161">
    <property type="entry name" value="TARTRATE-RESISTANT ACID PHOSPHATASE TYPE 5"/>
    <property type="match status" value="1"/>
</dbReference>
<keyword evidence="7" id="KW-1185">Reference proteome</keyword>
<name>A0AAV0UYL0_HYABA</name>
<dbReference type="EMBL" id="CANTFL010001462">
    <property type="protein sequence ID" value="CAI5742027.1"/>
    <property type="molecule type" value="Genomic_DNA"/>
</dbReference>
<dbReference type="InterPro" id="IPR004843">
    <property type="entry name" value="Calcineurin-like_PHP"/>
</dbReference>
<feature type="region of interest" description="Disordered" evidence="3">
    <location>
        <begin position="34"/>
        <end position="90"/>
    </location>
</feature>
<keyword evidence="4" id="KW-1133">Transmembrane helix</keyword>
<proteinExistence type="predicted"/>
<dbReference type="InterPro" id="IPR029052">
    <property type="entry name" value="Metallo-depent_PP-like"/>
</dbReference>
<reference evidence="6" key="1">
    <citation type="submission" date="2022-12" db="EMBL/GenBank/DDBJ databases">
        <authorList>
            <person name="Webb A."/>
        </authorList>
    </citation>
    <scope>NUCLEOTIDE SEQUENCE</scope>
    <source>
        <strain evidence="6">Hp1</strain>
    </source>
</reference>
<evidence type="ECO:0000256" key="2">
    <source>
        <dbReference type="ARBA" id="ARBA00022801"/>
    </source>
</evidence>
<evidence type="ECO:0000313" key="6">
    <source>
        <dbReference type="EMBL" id="CAI5742027.1"/>
    </source>
</evidence>
<feature type="transmembrane region" description="Helical" evidence="4">
    <location>
        <begin position="6"/>
        <end position="27"/>
    </location>
</feature>
<organism evidence="6 7">
    <name type="scientific">Hyaloperonospora brassicae</name>
    <name type="common">Brassica downy mildew</name>
    <name type="synonym">Peronospora brassicae</name>
    <dbReference type="NCBI Taxonomy" id="162125"/>
    <lineage>
        <taxon>Eukaryota</taxon>
        <taxon>Sar</taxon>
        <taxon>Stramenopiles</taxon>
        <taxon>Oomycota</taxon>
        <taxon>Peronosporomycetes</taxon>
        <taxon>Peronosporales</taxon>
        <taxon>Peronosporaceae</taxon>
        <taxon>Hyaloperonospora</taxon>
    </lineage>
</organism>
<dbReference type="Gene3D" id="3.60.21.10">
    <property type="match status" value="1"/>
</dbReference>
<dbReference type="Proteomes" id="UP001162031">
    <property type="component" value="Unassembled WGS sequence"/>
</dbReference>
<gene>
    <name evidence="6" type="ORF">HBR001_LOCUS8776</name>
</gene>
<evidence type="ECO:0000256" key="3">
    <source>
        <dbReference type="SAM" id="MobiDB-lite"/>
    </source>
</evidence>
<protein>
    <recommendedName>
        <fullName evidence="5">Calcineurin-like phosphoesterase domain-containing protein</fullName>
    </recommendedName>
</protein>
<feature type="compositionally biased region" description="Low complexity" evidence="3">
    <location>
        <begin position="75"/>
        <end position="90"/>
    </location>
</feature>
<keyword evidence="4" id="KW-0472">Membrane</keyword>
<dbReference type="GO" id="GO:0016787">
    <property type="term" value="F:hydrolase activity"/>
    <property type="evidence" value="ECO:0007669"/>
    <property type="project" value="UniProtKB-KW"/>
</dbReference>
<feature type="compositionally biased region" description="Low complexity" evidence="3">
    <location>
        <begin position="34"/>
        <end position="67"/>
    </location>
</feature>
<dbReference type="AlphaFoldDB" id="A0AAV0UYL0"/>
<sequence>MVSKKVLLTGVVVVLAIIGVIVGVLVTRQASSSSSTKSSDAVSSAGSTTGAGEISSSDPSSSSAGAVSKKKKGKTMTSGSGSGSTSITSDPTAAKYTVSAFAIGDWGTTVSQDSCCTRSSTFSDYDVNAEDVVASIMDQQATAASTPPKCIISHGDNFYWTGIDSEGSRDSRFTTTFERKYDGSNIKNVPWVNVLGNHDYGGASYICSDDKGLAKCSSASELVKALANKFALQADYTSPNDNRWILQDHFYVYSIGDKASGVSIDIFNVDAGDASTHGAQQTCCQCYGYAEGNDKKCKNVARGDKLCAGGDTEMFDACFDKFTEWSDDSRKKLAKEVAASTATWKVVNSHYSPYAHYDETGMKKWFDILRDSGVQLWMNGHTHGENHDYSSSLKVHFVDNGAGGGIQKESASGIPEFVKGSVEPLWVYGGHEYGFMSVEASEEWLKLQYHTADDSWTFAEDFKSTTVGGVATKHCWYIPLDGGSGMEC</sequence>
<evidence type="ECO:0000313" key="7">
    <source>
        <dbReference type="Proteomes" id="UP001162031"/>
    </source>
</evidence>
<keyword evidence="4" id="KW-0812">Transmembrane</keyword>
<evidence type="ECO:0000256" key="1">
    <source>
        <dbReference type="ARBA" id="ARBA00022729"/>
    </source>
</evidence>
<evidence type="ECO:0000259" key="5">
    <source>
        <dbReference type="Pfam" id="PF00149"/>
    </source>
</evidence>
<comment type="caution">
    <text evidence="6">The sequence shown here is derived from an EMBL/GenBank/DDBJ whole genome shotgun (WGS) entry which is preliminary data.</text>
</comment>
<keyword evidence="1" id="KW-0732">Signal</keyword>
<dbReference type="Pfam" id="PF00149">
    <property type="entry name" value="Metallophos"/>
    <property type="match status" value="1"/>
</dbReference>
<evidence type="ECO:0000256" key="4">
    <source>
        <dbReference type="SAM" id="Phobius"/>
    </source>
</evidence>
<keyword evidence="2" id="KW-0378">Hydrolase</keyword>
<accession>A0AAV0UYL0</accession>
<dbReference type="SUPFAM" id="SSF56300">
    <property type="entry name" value="Metallo-dependent phosphatases"/>
    <property type="match status" value="1"/>
</dbReference>
<dbReference type="PANTHER" id="PTHR10161:SF14">
    <property type="entry name" value="TARTRATE-RESISTANT ACID PHOSPHATASE TYPE 5"/>
    <property type="match status" value="1"/>
</dbReference>